<name>A0A316DR31_9BACT</name>
<keyword evidence="1" id="KW-0175">Coiled coil</keyword>
<dbReference type="EMBL" id="QGGO01000025">
    <property type="protein sequence ID" value="PWK20296.1"/>
    <property type="molecule type" value="Genomic_DNA"/>
</dbReference>
<proteinExistence type="predicted"/>
<keyword evidence="3" id="KW-1185">Reference proteome</keyword>
<dbReference type="AlphaFoldDB" id="A0A316DR31"/>
<dbReference type="OrthoDB" id="1454043at2"/>
<evidence type="ECO:0000256" key="1">
    <source>
        <dbReference type="SAM" id="Coils"/>
    </source>
</evidence>
<protein>
    <submittedName>
        <fullName evidence="2">Uncharacterized protein</fullName>
    </submittedName>
</protein>
<sequence length="144" mass="17773">MTEYWKKQWVKIRMGKNQSLAEIVYHKNDMEFEFYWRWSWYFKYLAAKFQVENPRHFVEFSTGSYDYVPDNLQRTKRLKDRIIARKALVTQANNQWTEFQKNYNSLFPITEHPKYEATVKRIRQLNAELDDLENQYKILTQNEN</sequence>
<evidence type="ECO:0000313" key="3">
    <source>
        <dbReference type="Proteomes" id="UP000245489"/>
    </source>
</evidence>
<accession>A0A316DR31</accession>
<reference evidence="2 3" key="1">
    <citation type="submission" date="2018-05" db="EMBL/GenBank/DDBJ databases">
        <title>Genomic Encyclopedia of Archaeal and Bacterial Type Strains, Phase II (KMG-II): from individual species to whole genera.</title>
        <authorList>
            <person name="Goeker M."/>
        </authorList>
    </citation>
    <scope>NUCLEOTIDE SEQUENCE [LARGE SCALE GENOMIC DNA]</scope>
    <source>
        <strain evidence="2 3">DSM 22214</strain>
    </source>
</reference>
<gene>
    <name evidence="2" type="ORF">LV89_03839</name>
</gene>
<comment type="caution">
    <text evidence="2">The sequence shown here is derived from an EMBL/GenBank/DDBJ whole genome shotgun (WGS) entry which is preliminary data.</text>
</comment>
<dbReference type="Proteomes" id="UP000245489">
    <property type="component" value="Unassembled WGS sequence"/>
</dbReference>
<evidence type="ECO:0000313" key="2">
    <source>
        <dbReference type="EMBL" id="PWK20296.1"/>
    </source>
</evidence>
<feature type="coiled-coil region" evidence="1">
    <location>
        <begin position="115"/>
        <end position="142"/>
    </location>
</feature>
<organism evidence="2 3">
    <name type="scientific">Arcicella aurantiaca</name>
    <dbReference type="NCBI Taxonomy" id="591202"/>
    <lineage>
        <taxon>Bacteria</taxon>
        <taxon>Pseudomonadati</taxon>
        <taxon>Bacteroidota</taxon>
        <taxon>Cytophagia</taxon>
        <taxon>Cytophagales</taxon>
        <taxon>Flectobacillaceae</taxon>
        <taxon>Arcicella</taxon>
    </lineage>
</organism>